<accession>A0A3D9HMS2</accession>
<comment type="caution">
    <text evidence="3">The sequence shown here is derived from an EMBL/GenBank/DDBJ whole genome shotgun (WGS) entry which is preliminary data.</text>
</comment>
<dbReference type="PANTHER" id="PTHR43975:SF2">
    <property type="entry name" value="EG:BACR7A4.14 PROTEIN-RELATED"/>
    <property type="match status" value="1"/>
</dbReference>
<dbReference type="InterPro" id="IPR020904">
    <property type="entry name" value="Sc_DH/Rdtase_CS"/>
</dbReference>
<comment type="similarity">
    <text evidence="1 2">Belongs to the short-chain dehydrogenases/reductases (SDR) family.</text>
</comment>
<dbReference type="PROSITE" id="PS00061">
    <property type="entry name" value="ADH_SHORT"/>
    <property type="match status" value="1"/>
</dbReference>
<dbReference type="PRINTS" id="PR00080">
    <property type="entry name" value="SDRFAMILY"/>
</dbReference>
<keyword evidence="4" id="KW-1185">Reference proteome</keyword>
<dbReference type="Proteomes" id="UP000256845">
    <property type="component" value="Unassembled WGS sequence"/>
</dbReference>
<dbReference type="SUPFAM" id="SSF51735">
    <property type="entry name" value="NAD(P)-binding Rossmann-fold domains"/>
    <property type="match status" value="1"/>
</dbReference>
<evidence type="ECO:0000256" key="2">
    <source>
        <dbReference type="RuleBase" id="RU000363"/>
    </source>
</evidence>
<evidence type="ECO:0000256" key="1">
    <source>
        <dbReference type="ARBA" id="ARBA00006484"/>
    </source>
</evidence>
<sequence>MLLKNKNILVTGSTAGIGFGIVKQALSEGANVMVHGQNPDKLKEARHQLEVEGFGEQVAVHGCDLTKPEAAEELVEACVTELGSLDGLVNNAGVFPRNDVETVTAEDFDWIVAVNMRAPMLLAQAAVRHWRTRSYPGTIVNIGSINAHCGQPNLLAYSMSKGGLQTMTRNLGDALGPEKIRVNQLNVGWTYTEMEHQTQLSEGRPEDWLSQVPSAFAPSGTLLVPENIANHVVFWLSERSAPVNGSVYEVEQYPLIGRNKIAES</sequence>
<reference evidence="3 4" key="1">
    <citation type="submission" date="2018-07" db="EMBL/GenBank/DDBJ databases">
        <title>Genomic Encyclopedia of Type Strains, Phase III (KMG-III): the genomes of soil and plant-associated and newly described type strains.</title>
        <authorList>
            <person name="Whitman W."/>
        </authorList>
    </citation>
    <scope>NUCLEOTIDE SEQUENCE [LARGE SCALE GENOMIC DNA]</scope>
    <source>
        <strain evidence="3 4">CECT 8488</strain>
    </source>
</reference>
<dbReference type="InterPro" id="IPR002347">
    <property type="entry name" value="SDR_fam"/>
</dbReference>
<gene>
    <name evidence="3" type="ORF">DFP90_10479</name>
</gene>
<proteinExistence type="inferred from homology"/>
<dbReference type="AlphaFoldDB" id="A0A3D9HMS2"/>
<dbReference type="Gene3D" id="3.40.50.720">
    <property type="entry name" value="NAD(P)-binding Rossmann-like Domain"/>
    <property type="match status" value="1"/>
</dbReference>
<dbReference type="FunFam" id="3.40.50.720:FF:000084">
    <property type="entry name" value="Short-chain dehydrogenase reductase"/>
    <property type="match status" value="1"/>
</dbReference>
<protein>
    <submittedName>
        <fullName evidence="3">NAD(P)-dependent dehydrogenase (Short-subunit alcohol dehydrogenase family)</fullName>
    </submittedName>
</protein>
<dbReference type="Pfam" id="PF00106">
    <property type="entry name" value="adh_short"/>
    <property type="match status" value="1"/>
</dbReference>
<name>A0A3D9HMS2_9PROT</name>
<dbReference type="EMBL" id="QRDW01000004">
    <property type="protein sequence ID" value="RED50807.1"/>
    <property type="molecule type" value="Genomic_DNA"/>
</dbReference>
<dbReference type="RefSeq" id="WP_115936607.1">
    <property type="nucleotide sequence ID" value="NZ_QRDW01000004.1"/>
</dbReference>
<dbReference type="PRINTS" id="PR00081">
    <property type="entry name" value="GDHRDH"/>
</dbReference>
<dbReference type="InterPro" id="IPR036291">
    <property type="entry name" value="NAD(P)-bd_dom_sf"/>
</dbReference>
<evidence type="ECO:0000313" key="3">
    <source>
        <dbReference type="EMBL" id="RED50807.1"/>
    </source>
</evidence>
<organism evidence="3 4">
    <name type="scientific">Aestuariispira insulae</name>
    <dbReference type="NCBI Taxonomy" id="1461337"/>
    <lineage>
        <taxon>Bacteria</taxon>
        <taxon>Pseudomonadati</taxon>
        <taxon>Pseudomonadota</taxon>
        <taxon>Alphaproteobacteria</taxon>
        <taxon>Rhodospirillales</taxon>
        <taxon>Kiloniellaceae</taxon>
        <taxon>Aestuariispira</taxon>
    </lineage>
</organism>
<dbReference type="PANTHER" id="PTHR43975">
    <property type="entry name" value="ZGC:101858"/>
    <property type="match status" value="1"/>
</dbReference>
<dbReference type="CDD" id="cd05233">
    <property type="entry name" value="SDR_c"/>
    <property type="match status" value="1"/>
</dbReference>
<evidence type="ECO:0000313" key="4">
    <source>
        <dbReference type="Proteomes" id="UP000256845"/>
    </source>
</evidence>
<dbReference type="OrthoDB" id="9789398at2"/>